<dbReference type="EMBL" id="FODF01000001">
    <property type="protein sequence ID" value="SEN23396.1"/>
    <property type="molecule type" value="Genomic_DNA"/>
</dbReference>
<evidence type="ECO:0000256" key="1">
    <source>
        <dbReference type="SAM" id="Phobius"/>
    </source>
</evidence>
<dbReference type="STRING" id="215200.SAMN05216454_101260"/>
<keyword evidence="1" id="KW-0472">Membrane</keyword>
<keyword evidence="3" id="KW-1185">Reference proteome</keyword>
<keyword evidence="1" id="KW-0812">Transmembrane</keyword>
<feature type="transmembrane region" description="Helical" evidence="1">
    <location>
        <begin position="107"/>
        <end position="129"/>
    </location>
</feature>
<evidence type="ECO:0000313" key="2">
    <source>
        <dbReference type="EMBL" id="SEN23396.1"/>
    </source>
</evidence>
<accession>A0A1H8EVI7</accession>
<feature type="transmembrane region" description="Helical" evidence="1">
    <location>
        <begin position="20"/>
        <end position="46"/>
    </location>
</feature>
<dbReference type="AlphaFoldDB" id="A0A1H8EVI7"/>
<keyword evidence="1" id="KW-1133">Transmembrane helix</keyword>
<name>A0A1H8EVI7_9FIRM</name>
<dbReference type="Proteomes" id="UP000199512">
    <property type="component" value="Unassembled WGS sequence"/>
</dbReference>
<reference evidence="2 3" key="1">
    <citation type="submission" date="2016-10" db="EMBL/GenBank/DDBJ databases">
        <authorList>
            <person name="de Groot N.N."/>
        </authorList>
    </citation>
    <scope>NUCLEOTIDE SEQUENCE [LARGE SCALE GENOMIC DNA]</scope>
    <source>
        <strain evidence="2 3">Calf135</strain>
    </source>
</reference>
<protein>
    <submittedName>
        <fullName evidence="2">Uncharacterized protein</fullName>
    </submittedName>
</protein>
<feature type="transmembrane region" description="Helical" evidence="1">
    <location>
        <begin position="178"/>
        <end position="200"/>
    </location>
</feature>
<sequence length="276" mass="32143">MIKYLKLFKVNIRQNLKIFISFNIISILSFIIIFLICKFSIDAAIMNHISNGIELTLNLNFKIETFLLFETVLFMLFVLTTIHIRFSDYFGTLYTTMQIPVNRAFHVISIILEAVIFIAIQYVLFYILLKLNYTYILSSLSKIEYSHLYNVYDGFKNTTSINAFGELIPIWNLSIKNIIFRLFISWPAIASYCILFYMIFYRYGAKIVSAIITAILILIIFISNIHLISNIIDLIFILLFEVIFHNLSSGNIINSILILIGSVLLNSYIIRRKLDF</sequence>
<feature type="transmembrane region" description="Helical" evidence="1">
    <location>
        <begin position="66"/>
        <end position="86"/>
    </location>
</feature>
<proteinExistence type="predicted"/>
<feature type="transmembrane region" description="Helical" evidence="1">
    <location>
        <begin position="207"/>
        <end position="240"/>
    </location>
</feature>
<organism evidence="2 3">
    <name type="scientific">Peptostreptococcus russellii</name>
    <dbReference type="NCBI Taxonomy" id="215200"/>
    <lineage>
        <taxon>Bacteria</taxon>
        <taxon>Bacillati</taxon>
        <taxon>Bacillota</taxon>
        <taxon>Clostridia</taxon>
        <taxon>Peptostreptococcales</taxon>
        <taxon>Peptostreptococcaceae</taxon>
        <taxon>Peptostreptococcus</taxon>
    </lineage>
</organism>
<gene>
    <name evidence="2" type="ORF">SAMN05216454_101260</name>
</gene>
<evidence type="ECO:0000313" key="3">
    <source>
        <dbReference type="Proteomes" id="UP000199512"/>
    </source>
</evidence>
<feature type="transmembrane region" description="Helical" evidence="1">
    <location>
        <begin position="252"/>
        <end position="270"/>
    </location>
</feature>